<feature type="domain" description="Immunoglobulin" evidence="6">
    <location>
        <begin position="288"/>
        <end position="389"/>
    </location>
</feature>
<proteinExistence type="inferred from homology"/>
<dbReference type="InterPro" id="IPR036179">
    <property type="entry name" value="Ig-like_dom_sf"/>
</dbReference>
<dbReference type="PANTHER" id="PTHR44427">
    <property type="entry name" value="CARCINOEMBRYONIC ANTIGEN-RELATED CELL ADHESION MOLECULE 19"/>
    <property type="match status" value="1"/>
</dbReference>
<evidence type="ECO:0000256" key="4">
    <source>
        <dbReference type="ARBA" id="ARBA00038222"/>
    </source>
</evidence>
<dbReference type="GO" id="GO:0009986">
    <property type="term" value="C:cell surface"/>
    <property type="evidence" value="ECO:0007669"/>
    <property type="project" value="TreeGrafter"/>
</dbReference>
<evidence type="ECO:0000256" key="2">
    <source>
        <dbReference type="ARBA" id="ARBA00023180"/>
    </source>
</evidence>
<keyword evidence="2" id="KW-0325">Glycoprotein</keyword>
<evidence type="ECO:0000256" key="3">
    <source>
        <dbReference type="ARBA" id="ARBA00023319"/>
    </source>
</evidence>
<dbReference type="GO" id="GO:0007165">
    <property type="term" value="P:signal transduction"/>
    <property type="evidence" value="ECO:0007669"/>
    <property type="project" value="TreeGrafter"/>
</dbReference>
<dbReference type="Proteomes" id="UP001152836">
    <property type="component" value="Unassembled WGS sequence"/>
</dbReference>
<feature type="compositionally biased region" description="Basic and acidic residues" evidence="5">
    <location>
        <begin position="1"/>
        <end position="15"/>
    </location>
</feature>
<sequence>MGVKDLAGRDSRSCTDRQLSGQGPELWKRTASILTCWHLSTTTAHVTIDFVPPHVVEGENVLLLVQDLPENLTTLAWYKEVKIIHNIIAIYSLNNDLSVPGPLHSGRETVYRNGSLLLRNVTKKDIGIYTLQTLNKLADTVSTTSMYLLVYTPHCGCPSTCAQPAIETVPSSIAEGESVLLVAHHLPKNLRAFFWYKGGIVSKDIEVAWHQIAKNTTGFGPAHSGREIVYSNGSLLLQNVTWNDTGFYTLRTLSTELKTKLIRVQLQLDTSLSVCCNPFTSVPLMIEPVPQNAARGESVLLLVHNLPEDLQAFAWYKSGYSTQILKIAEYSRDRNYITQWPDYSKRAMVYNNGSLLLQDVMETDAGIYTLQTLNRDFKVEKAHLQLHVYSK</sequence>
<dbReference type="InterPro" id="IPR013106">
    <property type="entry name" value="Ig_V-set"/>
</dbReference>
<gene>
    <name evidence="7" type="primary">Psg21</name>
    <name evidence="7" type="ORF">PHOROB_LOCUS16590</name>
</gene>
<name>A0AAV0AA32_PHORO</name>
<keyword evidence="8" id="KW-1185">Reference proteome</keyword>
<evidence type="ECO:0000259" key="6">
    <source>
        <dbReference type="SMART" id="SM00409"/>
    </source>
</evidence>
<evidence type="ECO:0000256" key="1">
    <source>
        <dbReference type="ARBA" id="ARBA00022729"/>
    </source>
</evidence>
<comment type="similarity">
    <text evidence="4">Belongs to the immunoglobulin superfamily. CEA family.</text>
</comment>
<dbReference type="AlphaFoldDB" id="A0AAV0AA32"/>
<dbReference type="Gene3D" id="2.60.40.10">
    <property type="entry name" value="Immunoglobulins"/>
    <property type="match status" value="3"/>
</dbReference>
<dbReference type="InterPro" id="IPR013783">
    <property type="entry name" value="Ig-like_fold"/>
</dbReference>
<dbReference type="PANTHER" id="PTHR44427:SF1">
    <property type="entry name" value="CARCINOEMBRYONIC ANTIGEN-RELATED CELL ADHESION MOLECULE 1"/>
    <property type="match status" value="1"/>
</dbReference>
<keyword evidence="3" id="KW-0393">Immunoglobulin domain</keyword>
<reference evidence="7" key="1">
    <citation type="submission" date="2022-06" db="EMBL/GenBank/DDBJ databases">
        <authorList>
            <person name="Andreotti S."/>
            <person name="Wyler E."/>
        </authorList>
    </citation>
    <scope>NUCLEOTIDE SEQUENCE</scope>
</reference>
<dbReference type="InterPro" id="IPR003599">
    <property type="entry name" value="Ig_sub"/>
</dbReference>
<evidence type="ECO:0000313" key="8">
    <source>
        <dbReference type="Proteomes" id="UP001152836"/>
    </source>
</evidence>
<dbReference type="SUPFAM" id="SSF48726">
    <property type="entry name" value="Immunoglobulin"/>
    <property type="match status" value="3"/>
</dbReference>
<dbReference type="CDD" id="cd05774">
    <property type="entry name" value="IgV_CEACAM_D1"/>
    <property type="match status" value="3"/>
</dbReference>
<accession>A0AAV0AA32</accession>
<evidence type="ECO:0000256" key="5">
    <source>
        <dbReference type="SAM" id="MobiDB-lite"/>
    </source>
</evidence>
<evidence type="ECO:0000313" key="7">
    <source>
        <dbReference type="EMBL" id="CAH7393580.1"/>
    </source>
</evidence>
<organism evidence="7 8">
    <name type="scientific">Phodopus roborovskii</name>
    <name type="common">Roborovski's desert hamster</name>
    <name type="synonym">Cricetulus roborovskii</name>
    <dbReference type="NCBI Taxonomy" id="109678"/>
    <lineage>
        <taxon>Eukaryota</taxon>
        <taxon>Metazoa</taxon>
        <taxon>Chordata</taxon>
        <taxon>Craniata</taxon>
        <taxon>Vertebrata</taxon>
        <taxon>Euteleostomi</taxon>
        <taxon>Mammalia</taxon>
        <taxon>Eutheria</taxon>
        <taxon>Euarchontoglires</taxon>
        <taxon>Glires</taxon>
        <taxon>Rodentia</taxon>
        <taxon>Myomorpha</taxon>
        <taxon>Muroidea</taxon>
        <taxon>Cricetidae</taxon>
        <taxon>Cricetinae</taxon>
        <taxon>Phodopus</taxon>
    </lineage>
</organism>
<feature type="region of interest" description="Disordered" evidence="5">
    <location>
        <begin position="1"/>
        <end position="21"/>
    </location>
</feature>
<dbReference type="Pfam" id="PF07686">
    <property type="entry name" value="V-set"/>
    <property type="match status" value="3"/>
</dbReference>
<dbReference type="GO" id="GO:0005886">
    <property type="term" value="C:plasma membrane"/>
    <property type="evidence" value="ECO:0007669"/>
    <property type="project" value="TreeGrafter"/>
</dbReference>
<dbReference type="SMART" id="SM00409">
    <property type="entry name" value="IG"/>
    <property type="match status" value="3"/>
</dbReference>
<feature type="domain" description="Immunoglobulin" evidence="6">
    <location>
        <begin position="50"/>
        <end position="151"/>
    </location>
</feature>
<feature type="domain" description="Immunoglobulin" evidence="6">
    <location>
        <begin position="168"/>
        <end position="267"/>
    </location>
</feature>
<dbReference type="GO" id="GO:1990782">
    <property type="term" value="F:protein tyrosine kinase binding"/>
    <property type="evidence" value="ECO:0007669"/>
    <property type="project" value="TreeGrafter"/>
</dbReference>
<dbReference type="FunFam" id="2.60.40.10:FF:000340">
    <property type="entry name" value="Carcinoembryonic antigen-related cell adhesion molecule 1"/>
    <property type="match status" value="2"/>
</dbReference>
<keyword evidence="1" id="KW-0732">Signal</keyword>
<dbReference type="InterPro" id="IPR050831">
    <property type="entry name" value="CEA_cell_adhesion"/>
</dbReference>
<protein>
    <submittedName>
        <fullName evidence="7">Psg21 protein</fullName>
    </submittedName>
</protein>
<comment type="caution">
    <text evidence="7">The sequence shown here is derived from an EMBL/GenBank/DDBJ whole genome shotgun (WGS) entry which is preliminary data.</text>
</comment>
<dbReference type="EMBL" id="CALSGD010001620">
    <property type="protein sequence ID" value="CAH7393580.1"/>
    <property type="molecule type" value="Genomic_DNA"/>
</dbReference>
<dbReference type="GO" id="GO:0002682">
    <property type="term" value="P:regulation of immune system process"/>
    <property type="evidence" value="ECO:0007669"/>
    <property type="project" value="TreeGrafter"/>
</dbReference>